<organism evidence="5 6">
    <name type="scientific">Paramecium sonneborni</name>
    <dbReference type="NCBI Taxonomy" id="65129"/>
    <lineage>
        <taxon>Eukaryota</taxon>
        <taxon>Sar</taxon>
        <taxon>Alveolata</taxon>
        <taxon>Ciliophora</taxon>
        <taxon>Intramacronucleata</taxon>
        <taxon>Oligohymenophorea</taxon>
        <taxon>Peniculida</taxon>
        <taxon>Parameciidae</taxon>
        <taxon>Paramecium</taxon>
    </lineage>
</organism>
<dbReference type="OrthoDB" id="409374at2759"/>
<accession>A0A8S1LR56</accession>
<proteinExistence type="predicted"/>
<keyword evidence="4" id="KW-1133">Transmembrane helix</keyword>
<dbReference type="Pfam" id="PF13948">
    <property type="entry name" value="DUF4215"/>
    <property type="match status" value="1"/>
</dbReference>
<protein>
    <submittedName>
        <fullName evidence="5">Uncharacterized protein</fullName>
    </submittedName>
</protein>
<gene>
    <name evidence="5" type="ORF">PSON_ATCC_30995.1.T0240317</name>
</gene>
<feature type="transmembrane region" description="Helical" evidence="4">
    <location>
        <begin position="992"/>
        <end position="1013"/>
    </location>
</feature>
<keyword evidence="4" id="KW-0472">Membrane</keyword>
<evidence type="ECO:0000256" key="3">
    <source>
        <dbReference type="ARBA" id="ARBA00023157"/>
    </source>
</evidence>
<dbReference type="InterPro" id="IPR006212">
    <property type="entry name" value="Furin_repeat"/>
</dbReference>
<dbReference type="InterPro" id="IPR011936">
    <property type="entry name" value="Myxo_disulph_rpt"/>
</dbReference>
<evidence type="ECO:0000256" key="2">
    <source>
        <dbReference type="ARBA" id="ARBA00022737"/>
    </source>
</evidence>
<keyword evidence="6" id="KW-1185">Reference proteome</keyword>
<keyword evidence="3" id="KW-1015">Disulfide bond</keyword>
<evidence type="ECO:0000313" key="5">
    <source>
        <dbReference type="EMBL" id="CAD8068745.1"/>
    </source>
</evidence>
<feature type="transmembrane region" description="Helical" evidence="4">
    <location>
        <begin position="1354"/>
        <end position="1374"/>
    </location>
</feature>
<feature type="transmembrane region" description="Helical" evidence="4">
    <location>
        <begin position="1211"/>
        <end position="1232"/>
    </location>
</feature>
<dbReference type="NCBIfam" id="TIGR02232">
    <property type="entry name" value="myxo_disulf_rpt"/>
    <property type="match status" value="1"/>
</dbReference>
<dbReference type="PANTHER" id="PTHR38934">
    <property type="entry name" value="HYPHALLY REGULATED CELL WALL PROTEIN 1"/>
    <property type="match status" value="1"/>
</dbReference>
<feature type="transmembrane region" description="Helical" evidence="4">
    <location>
        <begin position="1025"/>
        <end position="1045"/>
    </location>
</feature>
<keyword evidence="2" id="KW-0677">Repeat</keyword>
<dbReference type="PANTHER" id="PTHR38934:SF6">
    <property type="entry name" value="CHROMOSOME UNDETERMINED SCAFFOLD_176, WHOLE GENOME SHOTGUN SEQUENCE"/>
    <property type="match status" value="1"/>
</dbReference>
<dbReference type="CDD" id="cd00064">
    <property type="entry name" value="FU"/>
    <property type="match status" value="2"/>
</dbReference>
<keyword evidence="1" id="KW-0732">Signal</keyword>
<dbReference type="SMART" id="SM00261">
    <property type="entry name" value="FU"/>
    <property type="match status" value="6"/>
</dbReference>
<evidence type="ECO:0000313" key="6">
    <source>
        <dbReference type="Proteomes" id="UP000692954"/>
    </source>
</evidence>
<feature type="transmembrane region" description="Helical" evidence="4">
    <location>
        <begin position="1321"/>
        <end position="1339"/>
    </location>
</feature>
<name>A0A8S1LR56_9CILI</name>
<comment type="caution">
    <text evidence="5">The sequence shown here is derived from an EMBL/GenBank/DDBJ whole genome shotgun (WGS) entry which is preliminary data.</text>
</comment>
<evidence type="ECO:0000256" key="4">
    <source>
        <dbReference type="SAM" id="Phobius"/>
    </source>
</evidence>
<reference evidence="5" key="1">
    <citation type="submission" date="2021-01" db="EMBL/GenBank/DDBJ databases">
        <authorList>
            <consortium name="Genoscope - CEA"/>
            <person name="William W."/>
        </authorList>
    </citation>
    <scope>NUCLEOTIDE SEQUENCE</scope>
</reference>
<dbReference type="EMBL" id="CAJJDN010000024">
    <property type="protein sequence ID" value="CAD8068745.1"/>
    <property type="molecule type" value="Genomic_DNA"/>
</dbReference>
<feature type="transmembrane region" description="Helical" evidence="4">
    <location>
        <begin position="1089"/>
        <end position="1108"/>
    </location>
</feature>
<sequence>MITFALFVIMSQAEYVKQILHDLSDLSDFTFTPQTYACSVLNYDMVLLDKQNPSLFLNTSIEKAHFFIHLYIDYMFLGQWKGETIQILLNNSVIDEYTYIQTNESDQGFICSETSPQKFMTREIKFYHINQYLELKFEITGESSKLNQEFPHKLGIRNIQINAKECHPLCTSCSGPTENDCRICPQFAKKGKISNSCKCPSTIPFVYADTCIAYCPKFTFLDQYQVCFGSSLIKNVETSLLNSFDHGQNNKSSLWSFLQTRTTKSQFLFRHKDSYLIGMFEKKQTLTINQNNIIGHHRIRVRFNLFLFYSWAVNEYIITIIDQVIQKPLLYSKNGFINYANKNSCTNSEINECQVFLVDYYLNHTSENLKIQIYSDTYKQSTSRWGISDFIVDVLKCTQNCEKCLNDQECLKCETGFYQLKQQCVVNCPLSYTIQNDNKCLEMDDEIQQSEYLLKELIQIKLHGTMPNITSYFNGYRHLGGLQVTNTRFFQKFEYLKPHYQIRAAFKIDLLNIKQSNGYVVVNLGNYSQEVVTDPIKLYQTKTLDFNFAHSSKYLKLSIFSSSSSKFFKSGISNMRIVIDYCYPTCTACTGPTIEECLQWSYDPNYDRQSNSCLQQTFFLNDSCTTCDQQCYECNKLNYCMVCQPEYTQSGQSCYCSKGYYSDENKGCQKCYDKCSGCLGPLLEDCFDLSQKEIICDVTTGYQLGQECNDGNQNIRDGCSNCIVDIGWSCKNEIGQNSHCIKCPANCLNCIENQNQLLQCLQCQQGYFFYQNACFQCKLECLECNYIDQCIKCKIQTISPLNGKCLTCENQLGYYEVNGQCQSKCGDYIQTKEELCDDGNLIDGDGCSSKCTIETGFQCSKGICSIVNIDNKMELKYSNKTTTNTLKLDFGEYPAKCDEKYLKVYLENFEAKDFKVFLDLMEDDSMKYCQISFKFYKNVRNYDVIHVLFYKNKQRLLSLDFEEMIIQARSETFYSDEEQEQAQQIQQLQSNFVSALYFLGPGTILLGGFNFFFSILDILAWLNNFYYFNVMYPANVNIIFLNPAWELINPFDFSPIVRSESDLDYIESPFRFEQKGVDPYFLNNMMMCFLTWILCASLYPICKSFVFITEKIYQRSPKQKIRTVQIKQMPIFQLDQNLECQQPEIEIKLEKPKQFPSVIQYLYDNAYEYQISFRAIIIKQLNLVYLDLCMASILQLQFMDKKDQPLIFSQILLSFIGLFICISIFLIAINVSQKSSLLLKTKSYQFDYGTLYEGIDVKSQISKMYFSISFARKMLFIIFLVGLYNYPLFQTSFCCAASFLNLMLLIYKNPFESKVEYIQNAVPDATIFFVLVLCCVLAFDDKEQKYSSTTRTNIGWAMLSFIGLSVLTQLCLILRQFAIDIKENYQWIKNKLCPS</sequence>
<dbReference type="Proteomes" id="UP000692954">
    <property type="component" value="Unassembled WGS sequence"/>
</dbReference>
<keyword evidence="4" id="KW-0812">Transmembrane</keyword>
<evidence type="ECO:0000256" key="1">
    <source>
        <dbReference type="ARBA" id="ARBA00022729"/>
    </source>
</evidence>